<comment type="subcellular location">
    <subcellularLocation>
        <location evidence="1">Cell inner membrane</location>
        <topology evidence="1">Peripheral membrane protein</topology>
    </subcellularLocation>
</comment>
<dbReference type="InterPro" id="IPR003439">
    <property type="entry name" value="ABC_transporter-like_ATP-bd"/>
</dbReference>
<feature type="domain" description="ABC transporter" evidence="13">
    <location>
        <begin position="13"/>
        <end position="262"/>
    </location>
</feature>
<dbReference type="FunFam" id="3.40.50.300:FF:002585">
    <property type="entry name" value="Glutathione import ATP-binding protein GsiA"/>
    <property type="match status" value="1"/>
</dbReference>
<dbReference type="AlphaFoldDB" id="A0A256EYA9"/>
<dbReference type="Gene3D" id="3.40.50.300">
    <property type="entry name" value="P-loop containing nucleotide triphosphate hydrolases"/>
    <property type="match status" value="2"/>
</dbReference>
<evidence type="ECO:0000256" key="1">
    <source>
        <dbReference type="ARBA" id="ARBA00004417"/>
    </source>
</evidence>
<keyword evidence="4" id="KW-1003">Cell membrane</keyword>
<dbReference type="NCBIfam" id="NF007739">
    <property type="entry name" value="PRK10419.1"/>
    <property type="match status" value="2"/>
</dbReference>
<evidence type="ECO:0000313" key="14">
    <source>
        <dbReference type="EMBL" id="OYR07592.1"/>
    </source>
</evidence>
<dbReference type="EMBL" id="NNRL01000169">
    <property type="protein sequence ID" value="OYR07592.1"/>
    <property type="molecule type" value="Genomic_DNA"/>
</dbReference>
<evidence type="ECO:0000256" key="3">
    <source>
        <dbReference type="ARBA" id="ARBA00022448"/>
    </source>
</evidence>
<dbReference type="GO" id="GO:0015833">
    <property type="term" value="P:peptide transport"/>
    <property type="evidence" value="ECO:0007669"/>
    <property type="project" value="UniProtKB-KW"/>
</dbReference>
<keyword evidence="3" id="KW-0813">Transport</keyword>
<dbReference type="SUPFAM" id="SSF52540">
    <property type="entry name" value="P-loop containing nucleoside triphosphate hydrolases"/>
    <property type="match status" value="2"/>
</dbReference>
<comment type="similarity">
    <text evidence="2">Belongs to the ABC transporter superfamily.</text>
</comment>
<accession>A0A256EYA9</accession>
<keyword evidence="7 14" id="KW-0067">ATP-binding</keyword>
<evidence type="ECO:0000256" key="6">
    <source>
        <dbReference type="ARBA" id="ARBA00022741"/>
    </source>
</evidence>
<dbReference type="Proteomes" id="UP000216478">
    <property type="component" value="Unassembled WGS sequence"/>
</dbReference>
<dbReference type="SMART" id="SM00382">
    <property type="entry name" value="AAA"/>
    <property type="match status" value="2"/>
</dbReference>
<keyword evidence="10" id="KW-1278">Translocase</keyword>
<evidence type="ECO:0000256" key="2">
    <source>
        <dbReference type="ARBA" id="ARBA00005417"/>
    </source>
</evidence>
<keyword evidence="6" id="KW-0547">Nucleotide-binding</keyword>
<dbReference type="GO" id="GO:0005886">
    <property type="term" value="C:plasma membrane"/>
    <property type="evidence" value="ECO:0007669"/>
    <property type="project" value="UniProtKB-SubCell"/>
</dbReference>
<keyword evidence="11" id="KW-0472">Membrane</keyword>
<dbReference type="PROSITE" id="PS00211">
    <property type="entry name" value="ABC_TRANSPORTER_1"/>
    <property type="match status" value="1"/>
</dbReference>
<keyword evidence="5" id="KW-0997">Cell inner membrane</keyword>
<dbReference type="GO" id="GO:0016887">
    <property type="term" value="F:ATP hydrolysis activity"/>
    <property type="evidence" value="ECO:0007669"/>
    <property type="project" value="InterPro"/>
</dbReference>
<evidence type="ECO:0000256" key="9">
    <source>
        <dbReference type="ARBA" id="ARBA00022927"/>
    </source>
</evidence>
<gene>
    <name evidence="14" type="ORF">CEV33_3738</name>
</gene>
<keyword evidence="9" id="KW-0653">Protein transport</keyword>
<comment type="caution">
    <text evidence="14">The sequence shown here is derived from an EMBL/GenBank/DDBJ whole genome shotgun (WGS) entry which is preliminary data.</text>
</comment>
<proteinExistence type="inferred from homology"/>
<dbReference type="PANTHER" id="PTHR43297:SF14">
    <property type="entry name" value="ATPASE AAA-TYPE CORE DOMAIN-CONTAINING PROTEIN"/>
    <property type="match status" value="1"/>
</dbReference>
<comment type="function">
    <text evidence="12">Probably part of an ABC transporter complex that could be involved in peptide import. Probably responsible for energy coupling to the transport system.</text>
</comment>
<dbReference type="GO" id="GO:0015031">
    <property type="term" value="P:protein transport"/>
    <property type="evidence" value="ECO:0007669"/>
    <property type="project" value="UniProtKB-KW"/>
</dbReference>
<dbReference type="InterPro" id="IPR013563">
    <property type="entry name" value="Oligopep_ABC_C"/>
</dbReference>
<organism evidence="14 15">
    <name type="scientific">Brucella grignonensis</name>
    <dbReference type="NCBI Taxonomy" id="94627"/>
    <lineage>
        <taxon>Bacteria</taxon>
        <taxon>Pseudomonadati</taxon>
        <taxon>Pseudomonadota</taxon>
        <taxon>Alphaproteobacteria</taxon>
        <taxon>Hyphomicrobiales</taxon>
        <taxon>Brucellaceae</taxon>
        <taxon>Brucella/Ochrobactrum group</taxon>
        <taxon>Brucella</taxon>
    </lineage>
</organism>
<keyword evidence="8" id="KW-0571">Peptide transport</keyword>
<keyword evidence="15" id="KW-1185">Reference proteome</keyword>
<dbReference type="GO" id="GO:0005524">
    <property type="term" value="F:ATP binding"/>
    <property type="evidence" value="ECO:0007669"/>
    <property type="project" value="UniProtKB-KW"/>
</dbReference>
<dbReference type="InterPro" id="IPR050388">
    <property type="entry name" value="ABC_Ni/Peptide_Import"/>
</dbReference>
<dbReference type="PROSITE" id="PS50893">
    <property type="entry name" value="ABC_TRANSPORTER_2"/>
    <property type="match status" value="2"/>
</dbReference>
<name>A0A256EYA9_9HYPH</name>
<evidence type="ECO:0000256" key="5">
    <source>
        <dbReference type="ARBA" id="ARBA00022519"/>
    </source>
</evidence>
<dbReference type="RefSeq" id="WP_328588610.1">
    <property type="nucleotide sequence ID" value="NZ_JBHEER010000008.1"/>
</dbReference>
<dbReference type="EC" id="3.6.3.24" evidence="14"/>
<dbReference type="PANTHER" id="PTHR43297">
    <property type="entry name" value="OLIGOPEPTIDE TRANSPORT ATP-BINDING PROTEIN APPD"/>
    <property type="match status" value="1"/>
</dbReference>
<protein>
    <submittedName>
        <fullName evidence="14">Nickel import ATP-binding protein NikE</fullName>
        <ecNumber evidence="14">3.6.3.24</ecNumber>
    </submittedName>
</protein>
<evidence type="ECO:0000259" key="13">
    <source>
        <dbReference type="PROSITE" id="PS50893"/>
    </source>
</evidence>
<evidence type="ECO:0000256" key="4">
    <source>
        <dbReference type="ARBA" id="ARBA00022475"/>
    </source>
</evidence>
<reference evidence="14 15" key="1">
    <citation type="submission" date="2017-07" db="EMBL/GenBank/DDBJ databases">
        <title>Phylogenetic study on the rhizospheric bacterium Ochrobactrum sp. A44.</title>
        <authorList>
            <person name="Krzyzanowska D.M."/>
            <person name="Ossowicki A."/>
            <person name="Rajewska M."/>
            <person name="Maciag T."/>
            <person name="Kaczynski Z."/>
            <person name="Czerwicka M."/>
            <person name="Jafra S."/>
        </authorList>
    </citation>
    <scope>NUCLEOTIDE SEQUENCE [LARGE SCALE GENOMIC DNA]</scope>
    <source>
        <strain evidence="14 15">OgA9a</strain>
    </source>
</reference>
<sequence>MRADRKDVPLLDVKNLNIEVTSNGHTIPIVQNISLTLKRGEVLGIIGESGAGKSTLGLAAIGFLKPGFRVSSGNVLFRGEDLLKKSDKERRSLWGAQLSYVAQSATAAFNPAHRLMQQTIEPSLIHGMAHDKNSEIERAEDLFGQMRLPDPQHFGDRYPHQASGGQLQRAMTAMAMMCRPDIIVFDEPTTALDVTTQVEVLASIRRLVEENGTAALYISHDLAVVSQMAHRIMVMRHGRLIEEANTSQIVSQPEEAYTRSLWSVRSLEKAEEPPAPSQLSVQNVSVHFGELKVLDDIKLDLPIGRTVALVGESGSGKSTLARTITGLLKPSSGQIKLNDKVLESDFRKRSLEDLRRVQMVYQSADTALNPRLKVIDLIGRPMSFYFGIKGRDLERRVADILDMVEMSRKYLFVRPGALSGGQKQRVAIARAIAADPDIFICDEITSALDQLVQEQLIKLLLRLQKELNKTYLFISHDIATVNAVADFVAVMHRGKIVQRGPRSDVLSSPGHPYTQRLLESVPQIDPGWLDQLIAQRKDQEFQFSA</sequence>
<dbReference type="CDD" id="cd03257">
    <property type="entry name" value="ABC_NikE_OppD_transporters"/>
    <property type="match status" value="2"/>
</dbReference>
<dbReference type="InterPro" id="IPR027417">
    <property type="entry name" value="P-loop_NTPase"/>
</dbReference>
<evidence type="ECO:0000256" key="8">
    <source>
        <dbReference type="ARBA" id="ARBA00022856"/>
    </source>
</evidence>
<evidence type="ECO:0000256" key="7">
    <source>
        <dbReference type="ARBA" id="ARBA00022840"/>
    </source>
</evidence>
<dbReference type="InterPro" id="IPR003593">
    <property type="entry name" value="AAA+_ATPase"/>
</dbReference>
<evidence type="ECO:0000256" key="12">
    <source>
        <dbReference type="ARBA" id="ARBA00025070"/>
    </source>
</evidence>
<keyword evidence="14" id="KW-0378">Hydrolase</keyword>
<dbReference type="Pfam" id="PF00005">
    <property type="entry name" value="ABC_tran"/>
    <property type="match status" value="2"/>
</dbReference>
<feature type="domain" description="ABC transporter" evidence="13">
    <location>
        <begin position="279"/>
        <end position="518"/>
    </location>
</feature>
<dbReference type="Pfam" id="PF08352">
    <property type="entry name" value="oligo_HPY"/>
    <property type="match status" value="1"/>
</dbReference>
<evidence type="ECO:0000256" key="11">
    <source>
        <dbReference type="ARBA" id="ARBA00023136"/>
    </source>
</evidence>
<dbReference type="InterPro" id="IPR017871">
    <property type="entry name" value="ABC_transporter-like_CS"/>
</dbReference>
<evidence type="ECO:0000256" key="10">
    <source>
        <dbReference type="ARBA" id="ARBA00022967"/>
    </source>
</evidence>
<evidence type="ECO:0000313" key="15">
    <source>
        <dbReference type="Proteomes" id="UP000216478"/>
    </source>
</evidence>